<gene>
    <name evidence="1" type="ORF">PPNO1_LOCUS9638</name>
</gene>
<reference evidence="1" key="1">
    <citation type="submission" date="2022-11" db="EMBL/GenBank/DDBJ databases">
        <authorList>
            <person name="Scott C."/>
            <person name="Bruce N."/>
        </authorList>
    </citation>
    <scope>NUCLEOTIDE SEQUENCE</scope>
</reference>
<accession>A0A9P1HCH8</accession>
<dbReference type="Proteomes" id="UP000838763">
    <property type="component" value="Unassembled WGS sequence"/>
</dbReference>
<name>A0A9P1HCH8_9PEZI</name>
<keyword evidence="2" id="KW-1185">Reference proteome</keyword>
<organism evidence="1 2">
    <name type="scientific">Parascedosporium putredinis</name>
    <dbReference type="NCBI Taxonomy" id="1442378"/>
    <lineage>
        <taxon>Eukaryota</taxon>
        <taxon>Fungi</taxon>
        <taxon>Dikarya</taxon>
        <taxon>Ascomycota</taxon>
        <taxon>Pezizomycotina</taxon>
        <taxon>Sordariomycetes</taxon>
        <taxon>Hypocreomycetidae</taxon>
        <taxon>Microascales</taxon>
        <taxon>Microascaceae</taxon>
        <taxon>Parascedosporium</taxon>
    </lineage>
</organism>
<proteinExistence type="predicted"/>
<dbReference type="Gene3D" id="3.30.559.10">
    <property type="entry name" value="Chloramphenicol acetyltransferase-like domain"/>
    <property type="match status" value="1"/>
</dbReference>
<sequence>MAFSNDQYEWCETEPMVWTRSVDEVELFYAALAEQWRGTGRMFFAMTGHISITVDAPVDWCSDMESAVDIALQHAWLALRFDHPTIGARVVRDSRLGGGFTKTYHTLIDAIDQRAWLDQTLVKISTGQTGAEWANSDPPAPVYPTLFVVSPPAVAPSPGSARKRIRRDLVIRSPHDIMDGIGTLMLLNNLPPYRIAAGVPPTPTTAQTARLQALAEEKRSAALGVELLTVPLSSTEVVPGKHQRVAITLPVQETARILAKGRELGATVTHIFHAAIPMAMRDIQDPAAEARRVRYVNYILRNERPSCVYPYSTDLHPASVYHSVSGGSLMVDLTVPRADSAGSSADEQVEEYGRIVSKMKDFYFGVKTDAEHAHIAPSSGLGPIDPIIVPSKGPFEMHDPWVTGEELGTGLGVFLGTYRDRLTLSAAYNDAFHDEAKVQDFLERCKDIVYRGLGI</sequence>
<protein>
    <submittedName>
        <fullName evidence="1">Uncharacterized protein</fullName>
    </submittedName>
</protein>
<dbReference type="PANTHER" id="PTHR42034">
    <property type="entry name" value="CHROMOSOME 7, WHOLE GENOME SHOTGUN SEQUENCE-RELATED"/>
    <property type="match status" value="1"/>
</dbReference>
<comment type="caution">
    <text evidence="1">The sequence shown here is derived from an EMBL/GenBank/DDBJ whole genome shotgun (WGS) entry which is preliminary data.</text>
</comment>
<dbReference type="PANTHER" id="PTHR42034:SF1">
    <property type="entry name" value="CONDENSATION DOMAIN-CONTAINING PROTEIN"/>
    <property type="match status" value="1"/>
</dbReference>
<dbReference type="EMBL" id="CALLCH030000021">
    <property type="protein sequence ID" value="CAI4220098.1"/>
    <property type="molecule type" value="Genomic_DNA"/>
</dbReference>
<dbReference type="OrthoDB" id="2548233at2759"/>
<evidence type="ECO:0000313" key="1">
    <source>
        <dbReference type="EMBL" id="CAI4220098.1"/>
    </source>
</evidence>
<evidence type="ECO:0000313" key="2">
    <source>
        <dbReference type="Proteomes" id="UP000838763"/>
    </source>
</evidence>
<dbReference type="InterPro" id="IPR023213">
    <property type="entry name" value="CAT-like_dom_sf"/>
</dbReference>
<dbReference type="AlphaFoldDB" id="A0A9P1HCH8"/>
<dbReference type="Gene3D" id="3.30.559.30">
    <property type="entry name" value="Nonribosomal peptide synthetase, condensation domain"/>
    <property type="match status" value="1"/>
</dbReference>